<dbReference type="AlphaFoldDB" id="B9LNU3"/>
<evidence type="ECO:0000313" key="10">
    <source>
        <dbReference type="EMBL" id="ACM57031.1"/>
    </source>
</evidence>
<dbReference type="RefSeq" id="WP_015910173.1">
    <property type="nucleotide sequence ID" value="NC_012029.1"/>
</dbReference>
<evidence type="ECO:0000256" key="5">
    <source>
        <dbReference type="ARBA" id="ARBA00022989"/>
    </source>
</evidence>
<keyword evidence="11" id="KW-1185">Reference proteome</keyword>
<dbReference type="Proteomes" id="UP000000740">
    <property type="component" value="Chromosome 1"/>
</dbReference>
<dbReference type="PANTHER" id="PTHR30221">
    <property type="entry name" value="SMALL-CONDUCTANCE MECHANOSENSITIVE CHANNEL"/>
    <property type="match status" value="1"/>
</dbReference>
<keyword evidence="4 7" id="KW-0812">Transmembrane</keyword>
<dbReference type="InterPro" id="IPR006685">
    <property type="entry name" value="MscS_channel_2nd"/>
</dbReference>
<evidence type="ECO:0000256" key="2">
    <source>
        <dbReference type="ARBA" id="ARBA00008017"/>
    </source>
</evidence>
<dbReference type="Pfam" id="PF21082">
    <property type="entry name" value="MS_channel_3rd"/>
    <property type="match status" value="1"/>
</dbReference>
<feature type="domain" description="Mechanosensitive ion channel MscS C-terminal" evidence="9">
    <location>
        <begin position="208"/>
        <end position="290"/>
    </location>
</feature>
<feature type="domain" description="Mechanosensitive ion channel MscS" evidence="8">
    <location>
        <begin position="134"/>
        <end position="195"/>
    </location>
</feature>
<dbReference type="Gene3D" id="1.10.287.1260">
    <property type="match status" value="1"/>
</dbReference>
<dbReference type="KEGG" id="hla:Hlac_1443"/>
<proteinExistence type="inferred from homology"/>
<keyword evidence="6 7" id="KW-0472">Membrane</keyword>
<dbReference type="InterPro" id="IPR011066">
    <property type="entry name" value="MscS_channel_C_sf"/>
</dbReference>
<dbReference type="InterPro" id="IPR023408">
    <property type="entry name" value="MscS_beta-dom_sf"/>
</dbReference>
<evidence type="ECO:0000256" key="4">
    <source>
        <dbReference type="ARBA" id="ARBA00022692"/>
    </source>
</evidence>
<gene>
    <name evidence="10" type="ordered locus">Hlac_1443</name>
</gene>
<dbReference type="PANTHER" id="PTHR30221:SF1">
    <property type="entry name" value="SMALL-CONDUCTANCE MECHANOSENSITIVE CHANNEL"/>
    <property type="match status" value="1"/>
</dbReference>
<dbReference type="Gene3D" id="3.30.70.100">
    <property type="match status" value="1"/>
</dbReference>
<dbReference type="InterPro" id="IPR045275">
    <property type="entry name" value="MscS_archaea/bacteria_type"/>
</dbReference>
<dbReference type="EMBL" id="CP001365">
    <property type="protein sequence ID" value="ACM57031.1"/>
    <property type="molecule type" value="Genomic_DNA"/>
</dbReference>
<name>B9LNU3_HALLT</name>
<protein>
    <submittedName>
        <fullName evidence="10">MscS Mechanosensitive ion channel</fullName>
    </submittedName>
</protein>
<dbReference type="SUPFAM" id="SSF82689">
    <property type="entry name" value="Mechanosensitive channel protein MscS (YggB), C-terminal domain"/>
    <property type="match status" value="1"/>
</dbReference>
<dbReference type="eggNOG" id="arCOG01568">
    <property type="taxonomic scope" value="Archaea"/>
</dbReference>
<evidence type="ECO:0000259" key="8">
    <source>
        <dbReference type="Pfam" id="PF00924"/>
    </source>
</evidence>
<evidence type="ECO:0000256" key="7">
    <source>
        <dbReference type="SAM" id="Phobius"/>
    </source>
</evidence>
<dbReference type="Pfam" id="PF00924">
    <property type="entry name" value="MS_channel_2nd"/>
    <property type="match status" value="1"/>
</dbReference>
<dbReference type="GO" id="GO:0008381">
    <property type="term" value="F:mechanosensitive monoatomic ion channel activity"/>
    <property type="evidence" value="ECO:0007669"/>
    <property type="project" value="InterPro"/>
</dbReference>
<dbReference type="GeneID" id="7400270"/>
<evidence type="ECO:0000256" key="1">
    <source>
        <dbReference type="ARBA" id="ARBA00004651"/>
    </source>
</evidence>
<feature type="transmembrane region" description="Helical" evidence="7">
    <location>
        <begin position="49"/>
        <end position="69"/>
    </location>
</feature>
<dbReference type="GO" id="GO:0005886">
    <property type="term" value="C:plasma membrane"/>
    <property type="evidence" value="ECO:0007669"/>
    <property type="project" value="UniProtKB-SubCell"/>
</dbReference>
<comment type="subcellular location">
    <subcellularLocation>
        <location evidence="1">Cell membrane</location>
        <topology evidence="1">Multi-pass membrane protein</topology>
    </subcellularLocation>
</comment>
<accession>B9LNU3</accession>
<dbReference type="InterPro" id="IPR049278">
    <property type="entry name" value="MS_channel_C"/>
</dbReference>
<feature type="transmembrane region" description="Helical" evidence="7">
    <location>
        <begin position="118"/>
        <end position="146"/>
    </location>
</feature>
<dbReference type="Gene3D" id="2.30.30.60">
    <property type="match status" value="1"/>
</dbReference>
<evidence type="ECO:0000313" key="11">
    <source>
        <dbReference type="Proteomes" id="UP000000740"/>
    </source>
</evidence>
<evidence type="ECO:0000259" key="9">
    <source>
        <dbReference type="Pfam" id="PF21082"/>
    </source>
</evidence>
<evidence type="ECO:0000256" key="6">
    <source>
        <dbReference type="ARBA" id="ARBA00023136"/>
    </source>
</evidence>
<keyword evidence="3" id="KW-1003">Cell membrane</keyword>
<dbReference type="HOGENOM" id="CLU_037945_1_0_2"/>
<organism evidence="10 11">
    <name type="scientific">Halorubrum lacusprofundi (strain ATCC 49239 / DSM 5036 / JCM 8891 / ACAM 34)</name>
    <dbReference type="NCBI Taxonomy" id="416348"/>
    <lineage>
        <taxon>Archaea</taxon>
        <taxon>Methanobacteriati</taxon>
        <taxon>Methanobacteriota</taxon>
        <taxon>Stenosarchaea group</taxon>
        <taxon>Halobacteria</taxon>
        <taxon>Halobacteriales</taxon>
        <taxon>Haloferacaceae</taxon>
        <taxon>Halorubrum</taxon>
    </lineage>
</organism>
<comment type="similarity">
    <text evidence="2">Belongs to the MscS (TC 1.A.23) family.</text>
</comment>
<evidence type="ECO:0000256" key="3">
    <source>
        <dbReference type="ARBA" id="ARBA00022475"/>
    </source>
</evidence>
<keyword evidence="5 7" id="KW-1133">Transmembrane helix</keyword>
<dbReference type="InterPro" id="IPR010920">
    <property type="entry name" value="LSM_dom_sf"/>
</dbReference>
<dbReference type="SUPFAM" id="SSF50182">
    <property type="entry name" value="Sm-like ribonucleoproteins"/>
    <property type="match status" value="1"/>
</dbReference>
<sequence>MFPHTPPCRLWGWSVFPAAPAVVRATTPEPEVGPTELFEYWPVVVRLGWFLAGLLAVVLLNRIFIQPVLERVLRQRNHNNPTLRNALLRYFQIVAIVIAILVGASVAGYGPVLGNSALLISAIALAIGVAAQEVIGSLVSGIALVLDPDFNVGDYIEWPNGEGVVQSIALRTTRVETQNGELVTIPNTILTNNEISRPFGRGNHRVVQQFGVAYEDEIDEAIGHFKDVAASTDAILADPAPMVYVDELGGEVTVRVHYWIEDPGRQDILVVQSEYARRIKRRFENEGITIGPTSEIELSGRVGIDDSGRRR</sequence>
<reference evidence="10 11" key="1">
    <citation type="journal article" date="2016" name="Stand. Genomic Sci.">
        <title>Complete genome sequence of the Antarctic Halorubrum lacusprofundi type strain ACAM 34.</title>
        <authorList>
            <person name="Anderson I.J."/>
            <person name="DasSarma P."/>
            <person name="Lucas S."/>
            <person name="Copeland A."/>
            <person name="Lapidus A."/>
            <person name="Del Rio T.G."/>
            <person name="Tice H."/>
            <person name="Dalin E."/>
            <person name="Bruce D.C."/>
            <person name="Goodwin L."/>
            <person name="Pitluck S."/>
            <person name="Sims D."/>
            <person name="Brettin T.S."/>
            <person name="Detter J.C."/>
            <person name="Han C.S."/>
            <person name="Larimer F."/>
            <person name="Hauser L."/>
            <person name="Land M."/>
            <person name="Ivanova N."/>
            <person name="Richardson P."/>
            <person name="Cavicchioli R."/>
            <person name="DasSarma S."/>
            <person name="Woese C.R."/>
            <person name="Kyrpides N.C."/>
        </authorList>
    </citation>
    <scope>NUCLEOTIDE SEQUENCE [LARGE SCALE GENOMIC DNA]</scope>
    <source>
        <strain evidence="11">ATCC 49239 / DSM 5036 / JCM 8891 / ACAM 34</strain>
    </source>
</reference>
<feature type="transmembrane region" description="Helical" evidence="7">
    <location>
        <begin position="90"/>
        <end position="112"/>
    </location>
</feature>